<name>A0A081AXS5_PHYNI</name>
<organism evidence="1 2">
    <name type="scientific">Phytophthora nicotianae P1976</name>
    <dbReference type="NCBI Taxonomy" id="1317066"/>
    <lineage>
        <taxon>Eukaryota</taxon>
        <taxon>Sar</taxon>
        <taxon>Stramenopiles</taxon>
        <taxon>Oomycota</taxon>
        <taxon>Peronosporomycetes</taxon>
        <taxon>Peronosporales</taxon>
        <taxon>Peronosporaceae</taxon>
        <taxon>Phytophthora</taxon>
    </lineage>
</organism>
<dbReference type="EMBL" id="ANJA01000458">
    <property type="protein sequence ID" value="ETO83686.1"/>
    <property type="molecule type" value="Genomic_DNA"/>
</dbReference>
<proteinExistence type="predicted"/>
<gene>
    <name evidence="1" type="ORF">F444_02335</name>
</gene>
<dbReference type="AlphaFoldDB" id="A0A081AXS5"/>
<dbReference type="Proteomes" id="UP000028582">
    <property type="component" value="Unassembled WGS sequence"/>
</dbReference>
<accession>A0A081AXS5</accession>
<sequence length="53" mass="6139">MGYEYLLTPKSTLRKRKPKAMVSTKIDLTAYFLFFFKGDKKLTATCRSELTSI</sequence>
<protein>
    <submittedName>
        <fullName evidence="1">Uncharacterized protein</fullName>
    </submittedName>
</protein>
<evidence type="ECO:0000313" key="1">
    <source>
        <dbReference type="EMBL" id="ETO83686.1"/>
    </source>
</evidence>
<evidence type="ECO:0000313" key="2">
    <source>
        <dbReference type="Proteomes" id="UP000028582"/>
    </source>
</evidence>
<reference evidence="1 2" key="1">
    <citation type="submission" date="2013-11" db="EMBL/GenBank/DDBJ databases">
        <title>The Genome Sequence of Phytophthora parasitica P1976.</title>
        <authorList>
            <consortium name="The Broad Institute Genomics Platform"/>
            <person name="Russ C."/>
            <person name="Tyler B."/>
            <person name="Panabieres F."/>
            <person name="Shan W."/>
            <person name="Tripathy S."/>
            <person name="Grunwald N."/>
            <person name="Machado M."/>
            <person name="Johnson C.S."/>
            <person name="Walker B."/>
            <person name="Young S."/>
            <person name="Zeng Q."/>
            <person name="Gargeya S."/>
            <person name="Fitzgerald M."/>
            <person name="Haas B."/>
            <person name="Abouelleil A."/>
            <person name="Allen A.W."/>
            <person name="Alvarado L."/>
            <person name="Arachchi H.M."/>
            <person name="Berlin A.M."/>
            <person name="Chapman S.B."/>
            <person name="Gainer-Dewar J."/>
            <person name="Goldberg J."/>
            <person name="Griggs A."/>
            <person name="Gujja S."/>
            <person name="Hansen M."/>
            <person name="Howarth C."/>
            <person name="Imamovic A."/>
            <person name="Ireland A."/>
            <person name="Larimer J."/>
            <person name="McCowan C."/>
            <person name="Murphy C."/>
            <person name="Pearson M."/>
            <person name="Poon T.W."/>
            <person name="Priest M."/>
            <person name="Roberts A."/>
            <person name="Saif S."/>
            <person name="Shea T."/>
            <person name="Sisk P."/>
            <person name="Sykes S."/>
            <person name="Wortman J."/>
            <person name="Nusbaum C."/>
            <person name="Birren B."/>
        </authorList>
    </citation>
    <scope>NUCLEOTIDE SEQUENCE [LARGE SCALE GENOMIC DNA]</scope>
    <source>
        <strain evidence="1 2">P1976</strain>
    </source>
</reference>
<comment type="caution">
    <text evidence="1">The sequence shown here is derived from an EMBL/GenBank/DDBJ whole genome shotgun (WGS) entry which is preliminary data.</text>
</comment>